<feature type="domain" description="Rho-GAP" evidence="3">
    <location>
        <begin position="579"/>
        <end position="765"/>
    </location>
</feature>
<dbReference type="CDD" id="cd00160">
    <property type="entry name" value="RhoGEF"/>
    <property type="match status" value="1"/>
</dbReference>
<dbReference type="InterPro" id="IPR008936">
    <property type="entry name" value="Rho_GTPase_activation_prot"/>
</dbReference>
<dbReference type="Proteomes" id="UP001460270">
    <property type="component" value="Unassembled WGS sequence"/>
</dbReference>
<keyword evidence="1" id="KW-0343">GTPase activation</keyword>
<dbReference type="GO" id="GO:0005085">
    <property type="term" value="F:guanyl-nucleotide exchange factor activity"/>
    <property type="evidence" value="ECO:0007669"/>
    <property type="project" value="InterPro"/>
</dbReference>
<feature type="domain" description="DH" evidence="2">
    <location>
        <begin position="96"/>
        <end position="310"/>
    </location>
</feature>
<dbReference type="GO" id="GO:0005096">
    <property type="term" value="F:GTPase activator activity"/>
    <property type="evidence" value="ECO:0007669"/>
    <property type="project" value="UniProtKB-KW"/>
</dbReference>
<dbReference type="PANTHER" id="PTHR23182">
    <property type="entry name" value="BREAKPOINT CLUSTER REGION PROTEIN BCR"/>
    <property type="match status" value="1"/>
</dbReference>
<dbReference type="EMBL" id="JBBPFD010000010">
    <property type="protein sequence ID" value="KAK7909801.1"/>
    <property type="molecule type" value="Genomic_DNA"/>
</dbReference>
<dbReference type="SUPFAM" id="SSF48065">
    <property type="entry name" value="DBL homology domain (DH-domain)"/>
    <property type="match status" value="1"/>
</dbReference>
<gene>
    <name evidence="4" type="ORF">WMY93_014485</name>
</gene>
<protein>
    <recommendedName>
        <fullName evidence="6">Active breakpoint cluster region-related protein-like</fullName>
    </recommendedName>
</protein>
<dbReference type="InterPro" id="IPR037769">
    <property type="entry name" value="Abr/Bcr"/>
</dbReference>
<evidence type="ECO:0000259" key="3">
    <source>
        <dbReference type="PROSITE" id="PS50238"/>
    </source>
</evidence>
<accession>A0AAW0NZ55</accession>
<dbReference type="GO" id="GO:0016020">
    <property type="term" value="C:membrane"/>
    <property type="evidence" value="ECO:0007669"/>
    <property type="project" value="TreeGrafter"/>
</dbReference>
<dbReference type="SMART" id="SM00324">
    <property type="entry name" value="RhoGAP"/>
    <property type="match status" value="1"/>
</dbReference>
<evidence type="ECO:0000256" key="1">
    <source>
        <dbReference type="ARBA" id="ARBA00022468"/>
    </source>
</evidence>
<dbReference type="PANTHER" id="PTHR23182:SF6">
    <property type="entry name" value="ACTIVE BREAKPOINT CLUSTER REGION-RELATED PROTEIN-LIKE"/>
    <property type="match status" value="1"/>
</dbReference>
<reference evidence="5" key="1">
    <citation type="submission" date="2024-04" db="EMBL/GenBank/DDBJ databases">
        <title>Salinicola lusitanus LLJ914,a marine bacterium isolated from the Okinawa Trough.</title>
        <authorList>
            <person name="Li J."/>
        </authorList>
    </citation>
    <scope>NUCLEOTIDE SEQUENCE [LARGE SCALE GENOMIC DNA]</scope>
</reference>
<dbReference type="Gene3D" id="2.30.29.30">
    <property type="entry name" value="Pleckstrin-homology domain (PH domain)/Phosphotyrosine-binding domain (PTB)"/>
    <property type="match status" value="1"/>
</dbReference>
<dbReference type="SMART" id="SM00325">
    <property type="entry name" value="RhoGEF"/>
    <property type="match status" value="1"/>
</dbReference>
<evidence type="ECO:0000313" key="4">
    <source>
        <dbReference type="EMBL" id="KAK7909801.1"/>
    </source>
</evidence>
<dbReference type="Gene3D" id="1.10.555.10">
    <property type="entry name" value="Rho GTPase activation protein"/>
    <property type="match status" value="1"/>
</dbReference>
<dbReference type="Pfam" id="PF00621">
    <property type="entry name" value="RhoGEF"/>
    <property type="match status" value="1"/>
</dbReference>
<dbReference type="InterPro" id="IPR035899">
    <property type="entry name" value="DBL_dom_sf"/>
</dbReference>
<dbReference type="InterPro" id="IPR000219">
    <property type="entry name" value="DH_dom"/>
</dbReference>
<name>A0AAW0NZ55_9GOBI</name>
<organism evidence="4 5">
    <name type="scientific">Mugilogobius chulae</name>
    <name type="common">yellowstripe goby</name>
    <dbReference type="NCBI Taxonomy" id="88201"/>
    <lineage>
        <taxon>Eukaryota</taxon>
        <taxon>Metazoa</taxon>
        <taxon>Chordata</taxon>
        <taxon>Craniata</taxon>
        <taxon>Vertebrata</taxon>
        <taxon>Euteleostomi</taxon>
        <taxon>Actinopterygii</taxon>
        <taxon>Neopterygii</taxon>
        <taxon>Teleostei</taxon>
        <taxon>Neoteleostei</taxon>
        <taxon>Acanthomorphata</taxon>
        <taxon>Gobiaria</taxon>
        <taxon>Gobiiformes</taxon>
        <taxon>Gobioidei</taxon>
        <taxon>Gobiidae</taxon>
        <taxon>Gobionellinae</taxon>
        <taxon>Mugilogobius</taxon>
    </lineage>
</organism>
<dbReference type="Gene3D" id="1.20.900.10">
    <property type="entry name" value="Dbl homology (DH) domain"/>
    <property type="match status" value="1"/>
</dbReference>
<keyword evidence="5" id="KW-1185">Reference proteome</keyword>
<dbReference type="GO" id="GO:0007165">
    <property type="term" value="P:signal transduction"/>
    <property type="evidence" value="ECO:0007669"/>
    <property type="project" value="InterPro"/>
</dbReference>
<proteinExistence type="predicted"/>
<dbReference type="PROSITE" id="PS50010">
    <property type="entry name" value="DH_2"/>
    <property type="match status" value="1"/>
</dbReference>
<dbReference type="Pfam" id="PF00620">
    <property type="entry name" value="RhoGAP"/>
    <property type="match status" value="1"/>
</dbReference>
<dbReference type="SUPFAM" id="SSF48350">
    <property type="entry name" value="GTPase activation domain, GAP"/>
    <property type="match status" value="1"/>
</dbReference>
<evidence type="ECO:0008006" key="6">
    <source>
        <dbReference type="Google" id="ProtNLM"/>
    </source>
</evidence>
<dbReference type="InterPro" id="IPR011993">
    <property type="entry name" value="PH-like_dom_sf"/>
</dbReference>
<sequence>MREREGRESLKVNPGVHGSQVVRSLASQQGGRGFDSRVGPYQHLTISLVVVDAEQDVLEEDVFHEEVAPSPTTLLLTKMDLPDTPTLCSDKEMLERRLVVLKGVLDSEEVYLNELETLLTPMKALRASAGTSQPVLSTQQVDTVFYQVPELRDLHQNFYSGLKMRLTGHLDHLQQPEHDAGQNHSSETDARGFELTVGDIFLKLVNQIGVYGGYIENYVEAVNVVRKCTQADPRFRTLAESMMSNNNGSPNSRTKYTFEALLYKPLDRVTKTTLVLRDLLKTTPEEHQDHASLREALRLSRSFLSGVNESSHGRKGVTLTHEKRRQLIRDGFVVDESEGEHCLRHLFLYTDLLLCTRLKPATRGKQDQYRFVWYLPLAGLKLRCVSHERTPDAQLRLHATRTKMYLLHKQLQHNLKGSRARSMKKREQIELLLLTLSPVFRLELQSPNGKSHTLLSSLYELEEWREAICKLAKEEKTEGLCGTLAVAVHSASGLQQPDCVSVYVEVDGSDFYEKQAQTHSIHTLNPQWEQLDPKSLTNRWKKQCLNLGQVDVNLSLKYTCHPPDPPNSSTHQQQPVFGVPIETVAQQEGVLVPHVIRCCVEEVERRGMNEVGLYRVSGATRDINTLKTVFDSNLCEAVTRLRSAEVNAVSGVLKLYFRELPEPLIPPELFQSLVQALELNDPPARSTALLSVLQSCPETNRNTLLFLLRHLQRVSEREAVNKMSLLNLATVFGPSLLRPPVVTDGTYNTGVDISQEVVVQVQVVYCYLQCNSLPEPRISLPHDTDAEDETTHL</sequence>
<dbReference type="AlphaFoldDB" id="A0AAW0NZ55"/>
<evidence type="ECO:0000259" key="2">
    <source>
        <dbReference type="PROSITE" id="PS50010"/>
    </source>
</evidence>
<dbReference type="PROSITE" id="PS50238">
    <property type="entry name" value="RHOGAP"/>
    <property type="match status" value="1"/>
</dbReference>
<evidence type="ECO:0000313" key="5">
    <source>
        <dbReference type="Proteomes" id="UP001460270"/>
    </source>
</evidence>
<dbReference type="SUPFAM" id="SSF50729">
    <property type="entry name" value="PH domain-like"/>
    <property type="match status" value="1"/>
</dbReference>
<comment type="caution">
    <text evidence="4">The sequence shown here is derived from an EMBL/GenBank/DDBJ whole genome shotgun (WGS) entry which is preliminary data.</text>
</comment>
<dbReference type="InterPro" id="IPR000198">
    <property type="entry name" value="RhoGAP_dom"/>
</dbReference>